<gene>
    <name evidence="1" type="ORF">RN606_13175</name>
</gene>
<proteinExistence type="predicted"/>
<reference evidence="1 2" key="1">
    <citation type="submission" date="2023-09" db="EMBL/GenBank/DDBJ databases">
        <title>Demequina sp. a novel bacteria isolated from Capsicum annuum.</title>
        <authorList>
            <person name="Humaira Z."/>
            <person name="Lee J."/>
            <person name="Cho D."/>
        </authorList>
    </citation>
    <scope>NUCLEOTIDE SEQUENCE [LARGE SCALE GENOMIC DNA]</scope>
    <source>
        <strain evidence="1 2">OYTSA14</strain>
    </source>
</reference>
<dbReference type="AlphaFoldDB" id="A0AA96F937"/>
<dbReference type="RefSeq" id="WP_313497878.1">
    <property type="nucleotide sequence ID" value="NZ_CP134879.1"/>
</dbReference>
<organism evidence="1 2">
    <name type="scientific">Demequina capsici</name>
    <dbReference type="NCBI Taxonomy" id="3075620"/>
    <lineage>
        <taxon>Bacteria</taxon>
        <taxon>Bacillati</taxon>
        <taxon>Actinomycetota</taxon>
        <taxon>Actinomycetes</taxon>
        <taxon>Micrococcales</taxon>
        <taxon>Demequinaceae</taxon>
        <taxon>Demequina</taxon>
    </lineage>
</organism>
<evidence type="ECO:0000313" key="2">
    <source>
        <dbReference type="Proteomes" id="UP001304125"/>
    </source>
</evidence>
<dbReference type="EMBL" id="CP134879">
    <property type="protein sequence ID" value="WNM24296.1"/>
    <property type="molecule type" value="Genomic_DNA"/>
</dbReference>
<accession>A0AA96F937</accession>
<dbReference type="Proteomes" id="UP001304125">
    <property type="component" value="Chromosome"/>
</dbReference>
<keyword evidence="2" id="KW-1185">Reference proteome</keyword>
<name>A0AA96F937_9MICO</name>
<evidence type="ECO:0000313" key="1">
    <source>
        <dbReference type="EMBL" id="WNM24296.1"/>
    </source>
</evidence>
<sequence length="374" mass="38847">MARGARLKISAAVAAGAAMLGICASWAFGNLMEAFDNSPLPGAWRDTHVLALDTDGTLLVDFYEGAPDDDGYHEGEVPGVALLSTAGEVTEVLAPQDDPAGCEVSPSGALDGERVAVAFSSWGRGVHQCRTYGLWTGTDAGLTKVGEILGDAGALDVTWGSLWFVDGGLTAVGRVPHTSGLDDTFLGIIDPTTGVFTTWRTGVYLGFFPDACGEYGADFSVGVHGLDADHLLQPLSFSVGGGSRTRSEVLPTPAGHHSLVPVTSCGDDVAGQPTGGSRTVVWQNDGQTQAVSIPDVAGDVYLGPGIVAARTVQPPDTMGSLLIWDRATREQLVSVPSCSRMLFIGEWLVVGTLQDGRCVPSATTLDALVSEQTD</sequence>
<protein>
    <submittedName>
        <fullName evidence="1">Uncharacterized protein</fullName>
    </submittedName>
</protein>